<accession>A0A2R7UPJ0</accession>
<name>A0A2R7UPJ0_PSEDL</name>
<proteinExistence type="predicted"/>
<organism evidence="1 2">
    <name type="scientific">Pseudomonas plecoglossicida</name>
    <dbReference type="NCBI Taxonomy" id="70775"/>
    <lineage>
        <taxon>Bacteria</taxon>
        <taxon>Pseudomonadati</taxon>
        <taxon>Pseudomonadota</taxon>
        <taxon>Gammaproteobacteria</taxon>
        <taxon>Pseudomonadales</taxon>
        <taxon>Pseudomonadaceae</taxon>
        <taxon>Pseudomonas</taxon>
    </lineage>
</organism>
<sequence length="946" mass="105047">MAVNTKSALLSELGKGPMNYDWGAVLALGRDTLTALLQNTFSDRLSQNDFIPPIAGSYYLDERRYDQLIFEGLMFGPPSLSFEQASGQTNKVVVQMELIAGRCENWSVAPGTVKHLRRIHRLVPGLGQRLEFSANLVILPVEAPGERQLQFALDLGSATNPSCKLSSEAAEPMGEFMLKQLMAQSAFKQPFVFLTSMPHFKDAFSIVDITPITQRAPEGAGTGSSPESDGAALFLMQMSGTRERGFIPGAMPYLLPRKVDSVAENVGAALLVSKLRAQIATEQSRRICSQLVLPGGQTLDVSEEYRPYDLIGFGDLKANARMAWLSPGLSSIAAGERVTFTTNGAQMYDWQARDISFPRAAGSATDKAYQARPVEESGSAQRVTVVTAKVSGEADAAARSALVIESVEPLTISPRVTTWYPNYSDEIVLRATGGSGLNWKLLGTEFGTIAYDRNDPREATFKPTRLDKPPFVRVQRLEVSEGDKTGHATIVLFGVGHVLDVEPYPVPRIVPGAIQRFRLPGDAPADWRVFGPGEISATGDYTAPASTDEEASVVVAFDGPSAGAVIIEHQTPAPAQALALSERWKTLKEFSLRLNNNSRNQVYANRLGQVGIDVILQTQSFNDDYGNEVWDPVDETELNTLVLLDEANNPVPYLTGDQLGIPEDSPNKWMFTRRRQDRYDYIPIKPGHEVEPKDEGVERIPGEDEGRRVVTFYVHSRVAETAYFRARFQAHTKKTHYSIDTTVGFGEIQLEGIKPLETSLELFSFPELGKRVASGPGEDIKDDRFNYYHSTTDYWELTGRGIHFVDVKFDTYSMIKWESEQLDETFVSFTGCAFKPWRPDDTAEIPPGVNYQAELQLLAAEPTVNFKGLDYDFKGQEEVTSGALLFSLERTSNLIYWDDYHGTEYRKVLQDAVKFTVTDNYGNQHKLRLLFSGYVDPRNYLELKMQ</sequence>
<comment type="caution">
    <text evidence="1">The sequence shown here is derived from an EMBL/GenBank/DDBJ whole genome shotgun (WGS) entry which is preliminary data.</text>
</comment>
<evidence type="ECO:0000313" key="1">
    <source>
        <dbReference type="EMBL" id="PTU53620.1"/>
    </source>
</evidence>
<reference evidence="1 2" key="1">
    <citation type="submission" date="2018-04" db="EMBL/GenBank/DDBJ databases">
        <authorList>
            <person name="Go L.Y."/>
            <person name="Mitchell J.A."/>
        </authorList>
    </citation>
    <scope>NUCLEOTIDE SEQUENCE [LARGE SCALE GENOMIC DNA]</scope>
    <source>
        <strain evidence="1 2">KCJK7865</strain>
    </source>
</reference>
<evidence type="ECO:0000313" key="2">
    <source>
        <dbReference type="Proteomes" id="UP000244874"/>
    </source>
</evidence>
<dbReference type="RefSeq" id="WP_108480083.1">
    <property type="nucleotide sequence ID" value="NZ_QANO01000075.1"/>
</dbReference>
<dbReference type="AlphaFoldDB" id="A0A2R7UPJ0"/>
<protein>
    <recommendedName>
        <fullName evidence="3">Imidazoleglycerol-phosphate synthase</fullName>
    </recommendedName>
</protein>
<dbReference type="Proteomes" id="UP000244874">
    <property type="component" value="Unassembled WGS sequence"/>
</dbReference>
<evidence type="ECO:0008006" key="3">
    <source>
        <dbReference type="Google" id="ProtNLM"/>
    </source>
</evidence>
<dbReference type="EMBL" id="QANO01000075">
    <property type="protein sequence ID" value="PTU53620.1"/>
    <property type="molecule type" value="Genomic_DNA"/>
</dbReference>
<gene>
    <name evidence="1" type="ORF">DBB42_03415</name>
</gene>